<dbReference type="AlphaFoldDB" id="A0A4Y2U5Z4"/>
<protein>
    <submittedName>
        <fullName evidence="2">Uncharacterized protein</fullName>
    </submittedName>
</protein>
<reference evidence="2 3" key="1">
    <citation type="journal article" date="2019" name="Sci. Rep.">
        <title>Orb-weaving spider Araneus ventricosus genome elucidates the spidroin gene catalogue.</title>
        <authorList>
            <person name="Kono N."/>
            <person name="Nakamura H."/>
            <person name="Ohtoshi R."/>
            <person name="Moran D.A.P."/>
            <person name="Shinohara A."/>
            <person name="Yoshida Y."/>
            <person name="Fujiwara M."/>
            <person name="Mori M."/>
            <person name="Tomita M."/>
            <person name="Arakawa K."/>
        </authorList>
    </citation>
    <scope>NUCLEOTIDE SEQUENCE [LARGE SCALE GENOMIC DNA]</scope>
</reference>
<dbReference type="Proteomes" id="UP000499080">
    <property type="component" value="Unassembled WGS sequence"/>
</dbReference>
<organism evidence="2 3">
    <name type="scientific">Araneus ventricosus</name>
    <name type="common">Orbweaver spider</name>
    <name type="synonym">Epeira ventricosa</name>
    <dbReference type="NCBI Taxonomy" id="182803"/>
    <lineage>
        <taxon>Eukaryota</taxon>
        <taxon>Metazoa</taxon>
        <taxon>Ecdysozoa</taxon>
        <taxon>Arthropoda</taxon>
        <taxon>Chelicerata</taxon>
        <taxon>Arachnida</taxon>
        <taxon>Araneae</taxon>
        <taxon>Araneomorphae</taxon>
        <taxon>Entelegynae</taxon>
        <taxon>Araneoidea</taxon>
        <taxon>Araneidae</taxon>
        <taxon>Araneus</taxon>
    </lineage>
</organism>
<proteinExistence type="predicted"/>
<accession>A0A4Y2U5Z4</accession>
<comment type="caution">
    <text evidence="2">The sequence shown here is derived from an EMBL/GenBank/DDBJ whole genome shotgun (WGS) entry which is preliminary data.</text>
</comment>
<feature type="region of interest" description="Disordered" evidence="1">
    <location>
        <begin position="56"/>
        <end position="86"/>
    </location>
</feature>
<dbReference type="EMBL" id="BGPR01033521">
    <property type="protein sequence ID" value="GBO07491.1"/>
    <property type="molecule type" value="Genomic_DNA"/>
</dbReference>
<feature type="compositionally biased region" description="Pro residues" evidence="1">
    <location>
        <begin position="69"/>
        <end position="78"/>
    </location>
</feature>
<keyword evidence="3" id="KW-1185">Reference proteome</keyword>
<sequence>MKIIPMRKLELLIIMTDLELTRVKELGGARLMPGEAVRRGSEFSAQQQLLFIGTSSCSAPATTPQDPDVLPPSNPLPPTTTADHLIPRIEIIQNHQRTTILD</sequence>
<evidence type="ECO:0000313" key="3">
    <source>
        <dbReference type="Proteomes" id="UP000499080"/>
    </source>
</evidence>
<name>A0A4Y2U5Z4_ARAVE</name>
<evidence type="ECO:0000256" key="1">
    <source>
        <dbReference type="SAM" id="MobiDB-lite"/>
    </source>
</evidence>
<evidence type="ECO:0000313" key="2">
    <source>
        <dbReference type="EMBL" id="GBO07491.1"/>
    </source>
</evidence>
<gene>
    <name evidence="2" type="ORF">AVEN_134548_1</name>
</gene>
<feature type="compositionally biased region" description="Polar residues" evidence="1">
    <location>
        <begin position="56"/>
        <end position="65"/>
    </location>
</feature>